<keyword evidence="3" id="KW-1185">Reference proteome</keyword>
<evidence type="ECO:0000256" key="1">
    <source>
        <dbReference type="SAM" id="SignalP"/>
    </source>
</evidence>
<dbReference type="Proteomes" id="UP000664144">
    <property type="component" value="Unassembled WGS sequence"/>
</dbReference>
<dbReference type="InterPro" id="IPR013783">
    <property type="entry name" value="Ig-like_fold"/>
</dbReference>
<organism evidence="2 3">
    <name type="scientific">Hymenobacter telluris</name>
    <dbReference type="NCBI Taxonomy" id="2816474"/>
    <lineage>
        <taxon>Bacteria</taxon>
        <taxon>Pseudomonadati</taxon>
        <taxon>Bacteroidota</taxon>
        <taxon>Cytophagia</taxon>
        <taxon>Cytophagales</taxon>
        <taxon>Hymenobacteraceae</taxon>
        <taxon>Hymenobacter</taxon>
    </lineage>
</organism>
<feature type="chain" id="PRO_5037589901" evidence="1">
    <location>
        <begin position="26"/>
        <end position="728"/>
    </location>
</feature>
<gene>
    <name evidence="2" type="ORF">J0X19_02895</name>
</gene>
<name>A0A939ET85_9BACT</name>
<evidence type="ECO:0000313" key="2">
    <source>
        <dbReference type="EMBL" id="MBO0356881.1"/>
    </source>
</evidence>
<dbReference type="InterPro" id="IPR026444">
    <property type="entry name" value="Secre_tail"/>
</dbReference>
<sequence length="728" mass="76569">MKRTFYSQIISVLSLCLFTLVPTWAQNQTGPAYYSTSGRSSFSRACLLGITCGNITNEARAVDADFNSYATLRPATLTLGLSPVALRMHMDAAVPKNHRAGVVIGAATGLSAIGTVTLRTYLTGDPAPKQTLDVTALALVALGSATPGRVEFLATQSFDQIEIEVNSLLNVSYDVRVYYAYGVDANVVETARGVVSRFLAPAAGVNYSTAGVDNNNVQVCVNSNVLNPEQAVDQNLNNYATFGTFIGVSCPNTLRVKLEATAPAGYQAGFVVGQQGVLDLNALAGLRLTTYKNGVVQETATGIQLLNVAVLANGRQQLSFPSTLSFDEVQLTRASAVGVLDNLAVYYGFGLEPSVFRDQTPVLSNFSSGANQFDVASNGVLCVLCANVNVLNPERAADNNLNPNDYAVMRTGLAGAVTSSALRLNLNGTGVAGNAAGVALNQGAGLLNTQLLNGITLRTYGGTNGDQLLETAGGSSLLQQGLLPDGRVEVFFRTTQSFQRVEVEVSNAVALLDQTRIYYAFAQDRPMGFPTTIVPAAAPLPVELRAFQATAIGNDVAVTWQTASEQSNSHFVVERASGAASGFVAIGTVKGAGTNASSRAYSFRDESAAVLGKSTLYYRLRQVDANGQENFSPVATVAIAKQLELLELYPNPAASAADVQVRIAASEATAASTLLIYDTRGTLLHKLDGVSNSLKISALHLTSGIYNVILVGAKGQRLSAQRLIISGN</sequence>
<dbReference type="Gene3D" id="2.60.40.10">
    <property type="entry name" value="Immunoglobulins"/>
    <property type="match status" value="1"/>
</dbReference>
<feature type="signal peptide" evidence="1">
    <location>
        <begin position="1"/>
        <end position="25"/>
    </location>
</feature>
<evidence type="ECO:0000313" key="3">
    <source>
        <dbReference type="Proteomes" id="UP000664144"/>
    </source>
</evidence>
<keyword evidence="1" id="KW-0732">Signal</keyword>
<accession>A0A939ET85</accession>
<proteinExistence type="predicted"/>
<dbReference type="EMBL" id="JAFLQZ010000002">
    <property type="protein sequence ID" value="MBO0356881.1"/>
    <property type="molecule type" value="Genomic_DNA"/>
</dbReference>
<dbReference type="AlphaFoldDB" id="A0A939ET85"/>
<dbReference type="NCBIfam" id="TIGR04183">
    <property type="entry name" value="Por_Secre_tail"/>
    <property type="match status" value="1"/>
</dbReference>
<comment type="caution">
    <text evidence="2">The sequence shown here is derived from an EMBL/GenBank/DDBJ whole genome shotgun (WGS) entry which is preliminary data.</text>
</comment>
<reference evidence="2" key="1">
    <citation type="submission" date="2021-03" db="EMBL/GenBank/DDBJ databases">
        <authorList>
            <person name="Kim M.K."/>
        </authorList>
    </citation>
    <scope>NUCLEOTIDE SEQUENCE</scope>
    <source>
        <strain evidence="2">BT186</strain>
    </source>
</reference>
<protein>
    <submittedName>
        <fullName evidence="2">T9SS type A sorting domain-containing protein</fullName>
    </submittedName>
</protein>